<evidence type="ECO:0000313" key="3">
    <source>
        <dbReference type="Proteomes" id="UP001255856"/>
    </source>
</evidence>
<feature type="compositionally biased region" description="Basic and acidic residues" evidence="1">
    <location>
        <begin position="287"/>
        <end position="299"/>
    </location>
</feature>
<feature type="compositionally biased region" description="Low complexity" evidence="1">
    <location>
        <begin position="378"/>
        <end position="403"/>
    </location>
</feature>
<dbReference type="AlphaFoldDB" id="A0AAD9IEF7"/>
<feature type="region of interest" description="Disordered" evidence="1">
    <location>
        <begin position="1"/>
        <end position="454"/>
    </location>
</feature>
<protein>
    <submittedName>
        <fullName evidence="2">Uncharacterized protein</fullName>
    </submittedName>
</protein>
<name>A0AAD9IEF7_PROWI</name>
<feature type="compositionally biased region" description="Low complexity" evidence="1">
    <location>
        <begin position="140"/>
        <end position="159"/>
    </location>
</feature>
<accession>A0AAD9IEF7</accession>
<sequence length="454" mass="46108">MDSSQPQSPPGPDVYLGPQRPGPGTAFASPLRQHSSASALGEGAKGPGWAGEASRKSSMASEASLGQPPSRAVSIPARTPTTDRWTTRKSSVETSVPPVPSPAKSNGDWKQGKLTRGRDDWRGAPSTPEAAGTSLEDAKSGPGRWGRAGAAPSPTAAPAVRDKESADDWRARKLAGPAGRPPSPRASWDQAVPVPGSAEAVEAERQRMQSEWRRQRERAGGAGAPGKDRVGSGAAPWDEGGPAPPVSAFDFEAERQRMQAQWRRETRPPAGEAPRAEVEQLADEELERWREEALAEERGGAGLAPVSSHAATSALVVGGSALGAGPPPEVARSVAGADAPAQRPASAATRSRFEDLFKMREGGGAAEPAFPGAGGRAARGAAAPCAAASSRSRLAPAPAPGPAAAGGRGPAAAAAAAAARGRSGAAVHAAGGRRGGQPVRRWAAAAGRPGHGRD</sequence>
<feature type="compositionally biased region" description="Low complexity" evidence="1">
    <location>
        <begin position="335"/>
        <end position="348"/>
    </location>
</feature>
<evidence type="ECO:0000256" key="1">
    <source>
        <dbReference type="SAM" id="MobiDB-lite"/>
    </source>
</evidence>
<reference evidence="2" key="1">
    <citation type="submission" date="2021-01" db="EMBL/GenBank/DDBJ databases">
        <authorList>
            <person name="Eckstrom K.M.E."/>
        </authorList>
    </citation>
    <scope>NUCLEOTIDE SEQUENCE</scope>
    <source>
        <strain evidence="2">UVCC 0001</strain>
    </source>
</reference>
<organism evidence="2 3">
    <name type="scientific">Prototheca wickerhamii</name>
    <dbReference type="NCBI Taxonomy" id="3111"/>
    <lineage>
        <taxon>Eukaryota</taxon>
        <taxon>Viridiplantae</taxon>
        <taxon>Chlorophyta</taxon>
        <taxon>core chlorophytes</taxon>
        <taxon>Trebouxiophyceae</taxon>
        <taxon>Chlorellales</taxon>
        <taxon>Chlorellaceae</taxon>
        <taxon>Prototheca</taxon>
    </lineage>
</organism>
<feature type="compositionally biased region" description="Low complexity" evidence="1">
    <location>
        <begin position="410"/>
        <end position="430"/>
    </location>
</feature>
<proteinExistence type="predicted"/>
<feature type="compositionally biased region" description="Basic and acidic residues" evidence="1">
    <location>
        <begin position="351"/>
        <end position="361"/>
    </location>
</feature>
<evidence type="ECO:0000313" key="2">
    <source>
        <dbReference type="EMBL" id="KAK2075958.1"/>
    </source>
</evidence>
<feature type="compositionally biased region" description="Basic and acidic residues" evidence="1">
    <location>
        <begin position="160"/>
        <end position="171"/>
    </location>
</feature>
<feature type="compositionally biased region" description="Basic and acidic residues" evidence="1">
    <location>
        <begin position="202"/>
        <end position="219"/>
    </location>
</feature>
<dbReference type="Proteomes" id="UP001255856">
    <property type="component" value="Unassembled WGS sequence"/>
</dbReference>
<dbReference type="EMBL" id="JASFZW010000012">
    <property type="protein sequence ID" value="KAK2075958.1"/>
    <property type="molecule type" value="Genomic_DNA"/>
</dbReference>
<feature type="compositionally biased region" description="Basic and acidic residues" evidence="1">
    <location>
        <begin position="252"/>
        <end position="267"/>
    </location>
</feature>
<gene>
    <name evidence="2" type="ORF">QBZ16_001294</name>
</gene>
<comment type="caution">
    <text evidence="2">The sequence shown here is derived from an EMBL/GenBank/DDBJ whole genome shotgun (WGS) entry which is preliminary data.</text>
</comment>
<keyword evidence="3" id="KW-1185">Reference proteome</keyword>